<keyword evidence="2 4" id="KW-0238">DNA-binding</keyword>
<dbReference type="InterPro" id="IPR050109">
    <property type="entry name" value="HTH-type_TetR-like_transc_reg"/>
</dbReference>
<evidence type="ECO:0000313" key="6">
    <source>
        <dbReference type="EMBL" id="QDU27400.1"/>
    </source>
</evidence>
<dbReference type="Pfam" id="PF13305">
    <property type="entry name" value="TetR_C_33"/>
    <property type="match status" value="1"/>
</dbReference>
<dbReference type="Proteomes" id="UP000315017">
    <property type="component" value="Chromosome"/>
</dbReference>
<dbReference type="PRINTS" id="PR00455">
    <property type="entry name" value="HTHTETR"/>
</dbReference>
<name>A0A517YAZ3_9BACT</name>
<evidence type="ECO:0000259" key="5">
    <source>
        <dbReference type="PROSITE" id="PS50977"/>
    </source>
</evidence>
<keyword evidence="3" id="KW-0804">Transcription</keyword>
<feature type="domain" description="HTH tetR-type" evidence="5">
    <location>
        <begin position="12"/>
        <end position="72"/>
    </location>
</feature>
<evidence type="ECO:0000256" key="4">
    <source>
        <dbReference type="PROSITE-ProRule" id="PRU00335"/>
    </source>
</evidence>
<dbReference type="PANTHER" id="PTHR30055">
    <property type="entry name" value="HTH-TYPE TRANSCRIPTIONAL REGULATOR RUTR"/>
    <property type="match status" value="1"/>
</dbReference>
<keyword evidence="7" id="KW-1185">Reference proteome</keyword>
<dbReference type="SUPFAM" id="SSF48498">
    <property type="entry name" value="Tetracyclin repressor-like, C-terminal domain"/>
    <property type="match status" value="1"/>
</dbReference>
<organism evidence="6 7">
    <name type="scientific">Anatilimnocola aggregata</name>
    <dbReference type="NCBI Taxonomy" id="2528021"/>
    <lineage>
        <taxon>Bacteria</taxon>
        <taxon>Pseudomonadati</taxon>
        <taxon>Planctomycetota</taxon>
        <taxon>Planctomycetia</taxon>
        <taxon>Pirellulales</taxon>
        <taxon>Pirellulaceae</taxon>
        <taxon>Anatilimnocola</taxon>
    </lineage>
</organism>
<dbReference type="RefSeq" id="WP_145088242.1">
    <property type="nucleotide sequence ID" value="NZ_CP036274.1"/>
</dbReference>
<evidence type="ECO:0000256" key="3">
    <source>
        <dbReference type="ARBA" id="ARBA00023163"/>
    </source>
</evidence>
<reference evidence="6 7" key="1">
    <citation type="submission" date="2019-02" db="EMBL/GenBank/DDBJ databases">
        <title>Deep-cultivation of Planctomycetes and their phenomic and genomic characterization uncovers novel biology.</title>
        <authorList>
            <person name="Wiegand S."/>
            <person name="Jogler M."/>
            <person name="Boedeker C."/>
            <person name="Pinto D."/>
            <person name="Vollmers J."/>
            <person name="Rivas-Marin E."/>
            <person name="Kohn T."/>
            <person name="Peeters S.H."/>
            <person name="Heuer A."/>
            <person name="Rast P."/>
            <person name="Oberbeckmann S."/>
            <person name="Bunk B."/>
            <person name="Jeske O."/>
            <person name="Meyerdierks A."/>
            <person name="Storesund J.E."/>
            <person name="Kallscheuer N."/>
            <person name="Luecker S."/>
            <person name="Lage O.M."/>
            <person name="Pohl T."/>
            <person name="Merkel B.J."/>
            <person name="Hornburger P."/>
            <person name="Mueller R.-W."/>
            <person name="Bruemmer F."/>
            <person name="Labrenz M."/>
            <person name="Spormann A.M."/>
            <person name="Op den Camp H."/>
            <person name="Overmann J."/>
            <person name="Amann R."/>
            <person name="Jetten M.S.M."/>
            <person name="Mascher T."/>
            <person name="Medema M.H."/>
            <person name="Devos D.P."/>
            <person name="Kaster A.-K."/>
            <person name="Ovreas L."/>
            <person name="Rohde M."/>
            <person name="Galperin M.Y."/>
            <person name="Jogler C."/>
        </authorList>
    </citation>
    <scope>NUCLEOTIDE SEQUENCE [LARGE SCALE GENOMIC DNA]</scope>
    <source>
        <strain evidence="6 7">ETA_A8</strain>
    </source>
</reference>
<dbReference type="Gene3D" id="1.10.357.10">
    <property type="entry name" value="Tetracycline Repressor, domain 2"/>
    <property type="match status" value="1"/>
</dbReference>
<dbReference type="Pfam" id="PF00440">
    <property type="entry name" value="TetR_N"/>
    <property type="match status" value="1"/>
</dbReference>
<dbReference type="InterPro" id="IPR009057">
    <property type="entry name" value="Homeodomain-like_sf"/>
</dbReference>
<dbReference type="InterPro" id="IPR025996">
    <property type="entry name" value="MT1864/Rv1816-like_C"/>
</dbReference>
<dbReference type="PROSITE" id="PS50977">
    <property type="entry name" value="HTH_TETR_2"/>
    <property type="match status" value="1"/>
</dbReference>
<evidence type="ECO:0000313" key="7">
    <source>
        <dbReference type="Proteomes" id="UP000315017"/>
    </source>
</evidence>
<dbReference type="OrthoDB" id="9814200at2"/>
<dbReference type="GO" id="GO:0003700">
    <property type="term" value="F:DNA-binding transcription factor activity"/>
    <property type="evidence" value="ECO:0007669"/>
    <property type="project" value="TreeGrafter"/>
</dbReference>
<dbReference type="InterPro" id="IPR001647">
    <property type="entry name" value="HTH_TetR"/>
</dbReference>
<dbReference type="InterPro" id="IPR036271">
    <property type="entry name" value="Tet_transcr_reg_TetR-rel_C_sf"/>
</dbReference>
<evidence type="ECO:0000256" key="1">
    <source>
        <dbReference type="ARBA" id="ARBA00023015"/>
    </source>
</evidence>
<dbReference type="SUPFAM" id="SSF46689">
    <property type="entry name" value="Homeodomain-like"/>
    <property type="match status" value="1"/>
</dbReference>
<dbReference type="GO" id="GO:0000976">
    <property type="term" value="F:transcription cis-regulatory region binding"/>
    <property type="evidence" value="ECO:0007669"/>
    <property type="project" value="TreeGrafter"/>
</dbReference>
<gene>
    <name evidence="6" type="ORF">ETAA8_24870</name>
</gene>
<proteinExistence type="predicted"/>
<keyword evidence="1" id="KW-0805">Transcription regulation</keyword>
<dbReference type="KEGG" id="aagg:ETAA8_24870"/>
<evidence type="ECO:0000256" key="2">
    <source>
        <dbReference type="ARBA" id="ARBA00023125"/>
    </source>
</evidence>
<dbReference type="EMBL" id="CP036274">
    <property type="protein sequence ID" value="QDU27400.1"/>
    <property type="molecule type" value="Genomic_DNA"/>
</dbReference>
<sequence length="221" mass="25105">MSIVERRQRQKLETRERMLDACRELLLTEGFHGLSMRKLAAKIGYSPTAIYFHFPDKEALLGELVEREFMKFRRSFDQAGQPGLDPIERLRRMGMIYVDFGLEQTSAYKFLFMNTQIEQFPKIGLIEHGNPAQDCYAYLRATVAEGLAAGRFRSELTSADQIAQLFFSGTHGVVSLHLARGKDPWVAWCPVHETARLMIDAIIRGLTQDAPQSAPPEESLP</sequence>
<dbReference type="AlphaFoldDB" id="A0A517YAZ3"/>
<accession>A0A517YAZ3</accession>
<protein>
    <submittedName>
        <fullName evidence="6">DNA-binding transcriptional repressor FabR</fullName>
    </submittedName>
</protein>
<feature type="DNA-binding region" description="H-T-H motif" evidence="4">
    <location>
        <begin position="35"/>
        <end position="54"/>
    </location>
</feature>
<dbReference type="PANTHER" id="PTHR30055:SF212">
    <property type="entry name" value="TETR-FAMILY FAMILY TRANSCRIPTIONAL REGULATOR"/>
    <property type="match status" value="1"/>
</dbReference>